<evidence type="ECO:0000256" key="1">
    <source>
        <dbReference type="SAM" id="MobiDB-lite"/>
    </source>
</evidence>
<reference evidence="2" key="1">
    <citation type="submission" date="2023-02" db="EMBL/GenBank/DDBJ databases">
        <authorList>
            <person name="Palmer J.M."/>
        </authorList>
    </citation>
    <scope>NUCLEOTIDE SEQUENCE</scope>
    <source>
        <strain evidence="2">FW57</strain>
    </source>
</reference>
<feature type="region of interest" description="Disordered" evidence="1">
    <location>
        <begin position="186"/>
        <end position="211"/>
    </location>
</feature>
<protein>
    <submittedName>
        <fullName evidence="2">Uncharacterized protein</fullName>
    </submittedName>
</protein>
<gene>
    <name evidence="2" type="ORF">NEMBOFW57_004081</name>
</gene>
<comment type="caution">
    <text evidence="2">The sequence shown here is derived from an EMBL/GenBank/DDBJ whole genome shotgun (WGS) entry which is preliminary data.</text>
</comment>
<evidence type="ECO:0000313" key="2">
    <source>
        <dbReference type="EMBL" id="KAG7294020.1"/>
    </source>
</evidence>
<dbReference type="EMBL" id="JAHCVI010000001">
    <property type="protein sequence ID" value="KAG7294020.1"/>
    <property type="molecule type" value="Genomic_DNA"/>
</dbReference>
<name>A0AAD4F7F1_9PEZI</name>
<keyword evidence="3" id="KW-1185">Reference proteome</keyword>
<proteinExistence type="predicted"/>
<feature type="compositionally biased region" description="Low complexity" evidence="1">
    <location>
        <begin position="354"/>
        <end position="375"/>
    </location>
</feature>
<feature type="region of interest" description="Disordered" evidence="1">
    <location>
        <begin position="341"/>
        <end position="375"/>
    </location>
</feature>
<dbReference type="Proteomes" id="UP001197093">
    <property type="component" value="Unassembled WGS sequence"/>
</dbReference>
<sequence>MWDVLDDPSKRREIRYGNNIYVLFRALLHCRRYYGQESLWQAVARGFNTSGTIVRVTAGILTEARRAQRGKPSKDVSDTARAADDWIEFLDSWDPHTRPLPTTELYSTADAFFKDQGKRLINAARAIAPATPQEARNTSTARPQPSPLSSSSSRKEPPTGPRQIAVDDPSALQARIASLEKELAATKGKLAGPPTPTSTTTHPPSQLREDIGGLKKDMATVTNVVGTMMESMHAIVDSLNSLQDEVAAFSTEPKNPPTQPEHAAPDLSTVLSPLETLTATVNTLRTEVSQLRAQPPTTPAIGPTNNGVTTTDTTALQTLLHAQTARIDKLSHQLTQLQTTQTQILRRSNSPSTAAAGAAAGGLQQQPQQQQQPQPQTLRQAMAAAERDLRHHLAAVQHLYHRPGGAEVSRAVTEKTADFLAVLEMGVRAAQAGQ</sequence>
<organism evidence="2 3">
    <name type="scientific">Staphylotrichum longicolle</name>
    <dbReference type="NCBI Taxonomy" id="669026"/>
    <lineage>
        <taxon>Eukaryota</taxon>
        <taxon>Fungi</taxon>
        <taxon>Dikarya</taxon>
        <taxon>Ascomycota</taxon>
        <taxon>Pezizomycotina</taxon>
        <taxon>Sordariomycetes</taxon>
        <taxon>Sordariomycetidae</taxon>
        <taxon>Sordariales</taxon>
        <taxon>Chaetomiaceae</taxon>
        <taxon>Staphylotrichum</taxon>
    </lineage>
</organism>
<feature type="region of interest" description="Disordered" evidence="1">
    <location>
        <begin position="128"/>
        <end position="169"/>
    </location>
</feature>
<evidence type="ECO:0000313" key="3">
    <source>
        <dbReference type="Proteomes" id="UP001197093"/>
    </source>
</evidence>
<dbReference type="AlphaFoldDB" id="A0AAD4F7F1"/>
<accession>A0AAD4F7F1</accession>
<feature type="compositionally biased region" description="Polar residues" evidence="1">
    <location>
        <begin position="344"/>
        <end position="353"/>
    </location>
</feature>